<proteinExistence type="predicted"/>
<dbReference type="AlphaFoldDB" id="A0A075ABN3"/>
<organism evidence="1 2">
    <name type="scientific">Opisthorchis viverrini</name>
    <name type="common">Southeast Asian liver fluke</name>
    <dbReference type="NCBI Taxonomy" id="6198"/>
    <lineage>
        <taxon>Eukaryota</taxon>
        <taxon>Metazoa</taxon>
        <taxon>Spiralia</taxon>
        <taxon>Lophotrochozoa</taxon>
        <taxon>Platyhelminthes</taxon>
        <taxon>Trematoda</taxon>
        <taxon>Digenea</taxon>
        <taxon>Opisthorchiida</taxon>
        <taxon>Opisthorchiata</taxon>
        <taxon>Opisthorchiidae</taxon>
        <taxon>Opisthorchis</taxon>
    </lineage>
</organism>
<dbReference type="EMBL" id="KL596788">
    <property type="protein sequence ID" value="KER25064.1"/>
    <property type="molecule type" value="Genomic_DNA"/>
</dbReference>
<evidence type="ECO:0000313" key="2">
    <source>
        <dbReference type="Proteomes" id="UP000054324"/>
    </source>
</evidence>
<dbReference type="RefSeq" id="XP_009171193.1">
    <property type="nucleotide sequence ID" value="XM_009172929.1"/>
</dbReference>
<sequence>MIPTTADSTAVAFGPPKVRSRMQLENGEALVQLLCLRHEFLFLTHRTQCQIVNISVSIDVIASDDDGVVLSSSQLAGGEMAQWLKRKFTDQKIRGSNLTFASRLPLSGLCLSVSQPSGFLWVAWQLGTEWVLQLSDLFSAGSLSSRHKGTVGIVVAGAELEIPQLLKCESMTRISAVITSTVSVIIEKIYTAFLQLSHLWILHNIRLSMKDRV</sequence>
<evidence type="ECO:0000313" key="1">
    <source>
        <dbReference type="EMBL" id="KER25064.1"/>
    </source>
</evidence>
<reference evidence="1 2" key="1">
    <citation type="submission" date="2013-11" db="EMBL/GenBank/DDBJ databases">
        <title>Opisthorchis viverrini - life in the bile duct.</title>
        <authorList>
            <person name="Young N.D."/>
            <person name="Nagarajan N."/>
            <person name="Lin S.J."/>
            <person name="Korhonen P.K."/>
            <person name="Jex A.R."/>
            <person name="Hall R.S."/>
            <person name="Safavi-Hemami H."/>
            <person name="Kaewkong W."/>
            <person name="Bertrand D."/>
            <person name="Gao S."/>
            <person name="Seet Q."/>
            <person name="Wongkham S."/>
            <person name="Teh B.T."/>
            <person name="Wongkham C."/>
            <person name="Intapan P.M."/>
            <person name="Maleewong W."/>
            <person name="Yang X."/>
            <person name="Hu M."/>
            <person name="Wang Z."/>
            <person name="Hofmann A."/>
            <person name="Sternberg P.W."/>
            <person name="Tan P."/>
            <person name="Wang J."/>
            <person name="Gasser R.B."/>
        </authorList>
    </citation>
    <scope>NUCLEOTIDE SEQUENCE [LARGE SCALE GENOMIC DNA]</scope>
</reference>
<dbReference type="CTD" id="20328448"/>
<dbReference type="KEGG" id="ovi:T265_14282"/>
<protein>
    <submittedName>
        <fullName evidence="1">Uncharacterized protein</fullName>
    </submittedName>
</protein>
<accession>A0A075ABN3</accession>
<name>A0A075ABN3_OPIVI</name>
<dbReference type="Proteomes" id="UP000054324">
    <property type="component" value="Unassembled WGS sequence"/>
</dbReference>
<gene>
    <name evidence="1" type="ORF">T265_14282</name>
</gene>
<keyword evidence="2" id="KW-1185">Reference proteome</keyword>
<dbReference type="GeneID" id="20328448"/>